<proteinExistence type="predicted"/>
<gene>
    <name evidence="2" type="ORF">MPNT_70037</name>
</gene>
<organism evidence="2 3">
    <name type="scientific">Candidatus Methylacidithermus pantelleriae</name>
    <dbReference type="NCBI Taxonomy" id="2744239"/>
    <lineage>
        <taxon>Bacteria</taxon>
        <taxon>Pseudomonadati</taxon>
        <taxon>Verrucomicrobiota</taxon>
        <taxon>Methylacidiphilae</taxon>
        <taxon>Methylacidiphilales</taxon>
        <taxon>Methylacidiphilaceae</taxon>
        <taxon>Candidatus Methylacidithermus</taxon>
    </lineage>
</organism>
<evidence type="ECO:0000256" key="1">
    <source>
        <dbReference type="SAM" id="MobiDB-lite"/>
    </source>
</evidence>
<sequence length="72" mass="8027">MVFSEARDLPVGGPVKRSGKSREPEEVKIALEGKRELFSVEARVESGRQRRGAQTHVFCLSRRGASHYAVTE</sequence>
<dbReference type="EMBL" id="CAJNOB010000067">
    <property type="protein sequence ID" value="CAF0704480.1"/>
    <property type="molecule type" value="Genomic_DNA"/>
</dbReference>
<dbReference type="AlphaFoldDB" id="A0A8J2BVN5"/>
<evidence type="ECO:0000313" key="2">
    <source>
        <dbReference type="EMBL" id="CAF0704480.1"/>
    </source>
</evidence>
<feature type="region of interest" description="Disordered" evidence="1">
    <location>
        <begin position="1"/>
        <end position="26"/>
    </location>
</feature>
<name>A0A8J2BVN5_9BACT</name>
<keyword evidence="3" id="KW-1185">Reference proteome</keyword>
<comment type="caution">
    <text evidence="2">The sequence shown here is derived from an EMBL/GenBank/DDBJ whole genome shotgun (WGS) entry which is preliminary data.</text>
</comment>
<protein>
    <submittedName>
        <fullName evidence="2">Uncharacterized protein</fullName>
    </submittedName>
</protein>
<accession>A0A8J2BVN5</accession>
<dbReference type="Proteomes" id="UP000663859">
    <property type="component" value="Unassembled WGS sequence"/>
</dbReference>
<reference evidence="2" key="1">
    <citation type="submission" date="2021-02" db="EMBL/GenBank/DDBJ databases">
        <authorList>
            <person name="Cremers G."/>
            <person name="Picone N."/>
        </authorList>
    </citation>
    <scope>NUCLEOTIDE SEQUENCE</scope>
    <source>
        <strain evidence="2">PQ17</strain>
    </source>
</reference>
<evidence type="ECO:0000313" key="3">
    <source>
        <dbReference type="Proteomes" id="UP000663859"/>
    </source>
</evidence>